<protein>
    <submittedName>
        <fullName evidence="1">Uncharacterized protein</fullName>
    </submittedName>
</protein>
<evidence type="ECO:0000313" key="1">
    <source>
        <dbReference type="EMBL" id="SRX81891.1"/>
    </source>
</evidence>
<organism evidence="1 2">
    <name type="scientific">Mycolicibacterium parafortuitum</name>
    <name type="common">Mycobacterium parafortuitum</name>
    <dbReference type="NCBI Taxonomy" id="39692"/>
    <lineage>
        <taxon>Bacteria</taxon>
        <taxon>Bacillati</taxon>
        <taxon>Actinomycetota</taxon>
        <taxon>Actinomycetes</taxon>
        <taxon>Mycobacteriales</taxon>
        <taxon>Mycobacteriaceae</taxon>
        <taxon>Mycolicibacterium</taxon>
    </lineage>
</organism>
<proteinExistence type="predicted"/>
<gene>
    <name evidence="1" type="ORF">MPP7335_03647</name>
</gene>
<reference evidence="1 2" key="1">
    <citation type="submission" date="2018-05" db="EMBL/GenBank/DDBJ databases">
        <authorList>
            <consortium name="IHU Genomes"/>
        </authorList>
    </citation>
    <scope>NUCLEOTIDE SEQUENCE [LARGE SCALE GENOMIC DNA]</scope>
    <source>
        <strain evidence="1 2">P7335</strain>
    </source>
</reference>
<dbReference type="Proteomes" id="UP000252008">
    <property type="component" value="Unassembled WGS sequence"/>
</dbReference>
<evidence type="ECO:0000313" key="2">
    <source>
        <dbReference type="Proteomes" id="UP000252008"/>
    </source>
</evidence>
<accession>A0A375YLB2</accession>
<name>A0A375YLB2_MYCPF</name>
<dbReference type="EMBL" id="UEGS01000001">
    <property type="protein sequence ID" value="SRX81891.1"/>
    <property type="molecule type" value="Genomic_DNA"/>
</dbReference>
<dbReference type="AlphaFoldDB" id="A0A375YLB2"/>
<keyword evidence="2" id="KW-1185">Reference proteome</keyword>
<sequence length="71" mass="7524">MPNSLAAPPWWFHHGDAASGRFVAKWAYGGPRPYSGAAASEVMSMTASGNCSAISSIEYASNRCASYHQSI</sequence>